<dbReference type="PROSITE" id="PS50950">
    <property type="entry name" value="ZF_THAP"/>
    <property type="match status" value="1"/>
</dbReference>
<name>A0ABM0N013_SACKO</name>
<dbReference type="Pfam" id="PF05485">
    <property type="entry name" value="THAP"/>
    <property type="match status" value="1"/>
</dbReference>
<keyword evidence="1" id="KW-0479">Metal-binding</keyword>
<feature type="region of interest" description="Disordered" evidence="6">
    <location>
        <begin position="76"/>
        <end position="120"/>
    </location>
</feature>
<evidence type="ECO:0000256" key="2">
    <source>
        <dbReference type="ARBA" id="ARBA00022771"/>
    </source>
</evidence>
<evidence type="ECO:0000256" key="4">
    <source>
        <dbReference type="ARBA" id="ARBA00023125"/>
    </source>
</evidence>
<keyword evidence="3" id="KW-0862">Zinc</keyword>
<sequence>MPYNCCVPLCFNNSSKNKNLHFYRLPKQETLLKKYTVLIRNDTLKAESKQTRICSAHFDGGKKQWGSHLPTIFPWTKLKPSRKPPKECKPLKNELSESNAALDQSSRSNNVLDRKESEELVELRNKVSKMAELLEKKQKRGRPSRE</sequence>
<accession>A0ABM0N013</accession>
<dbReference type="Proteomes" id="UP000694865">
    <property type="component" value="Unplaced"/>
</dbReference>
<evidence type="ECO:0000256" key="1">
    <source>
        <dbReference type="ARBA" id="ARBA00022723"/>
    </source>
</evidence>
<keyword evidence="2 5" id="KW-0863">Zinc-finger</keyword>
<dbReference type="GeneID" id="102807215"/>
<dbReference type="SUPFAM" id="SSF57716">
    <property type="entry name" value="Glucocorticoid receptor-like (DNA-binding domain)"/>
    <property type="match status" value="1"/>
</dbReference>
<evidence type="ECO:0000256" key="5">
    <source>
        <dbReference type="PROSITE-ProRule" id="PRU00309"/>
    </source>
</evidence>
<dbReference type="RefSeq" id="XP_006825604.1">
    <property type="nucleotide sequence ID" value="XM_006825541.1"/>
</dbReference>
<organism evidence="8 9">
    <name type="scientific">Saccoglossus kowalevskii</name>
    <name type="common">Acorn worm</name>
    <dbReference type="NCBI Taxonomy" id="10224"/>
    <lineage>
        <taxon>Eukaryota</taxon>
        <taxon>Metazoa</taxon>
        <taxon>Hemichordata</taxon>
        <taxon>Enteropneusta</taxon>
        <taxon>Harrimaniidae</taxon>
        <taxon>Saccoglossus</taxon>
    </lineage>
</organism>
<gene>
    <name evidence="9" type="primary">LOC102807215</name>
</gene>
<keyword evidence="8" id="KW-1185">Reference proteome</keyword>
<evidence type="ECO:0000313" key="9">
    <source>
        <dbReference type="RefSeq" id="XP_006825604.1"/>
    </source>
</evidence>
<keyword evidence="4 5" id="KW-0238">DNA-binding</keyword>
<evidence type="ECO:0000259" key="7">
    <source>
        <dbReference type="PROSITE" id="PS50950"/>
    </source>
</evidence>
<proteinExistence type="predicted"/>
<evidence type="ECO:0000256" key="3">
    <source>
        <dbReference type="ARBA" id="ARBA00022833"/>
    </source>
</evidence>
<feature type="compositionally biased region" description="Polar residues" evidence="6">
    <location>
        <begin position="96"/>
        <end position="111"/>
    </location>
</feature>
<evidence type="ECO:0000256" key="6">
    <source>
        <dbReference type="SAM" id="MobiDB-lite"/>
    </source>
</evidence>
<protein>
    <submittedName>
        <fullName evidence="9">THAP domain-containing protein 11-like</fullName>
    </submittedName>
</protein>
<evidence type="ECO:0000313" key="8">
    <source>
        <dbReference type="Proteomes" id="UP000694865"/>
    </source>
</evidence>
<feature type="compositionally biased region" description="Basic and acidic residues" evidence="6">
    <location>
        <begin position="84"/>
        <end position="95"/>
    </location>
</feature>
<feature type="domain" description="THAP-type" evidence="7">
    <location>
        <begin position="1"/>
        <end position="73"/>
    </location>
</feature>
<dbReference type="InterPro" id="IPR006612">
    <property type="entry name" value="THAP_Znf"/>
</dbReference>
<reference evidence="9" key="1">
    <citation type="submission" date="2025-08" db="UniProtKB">
        <authorList>
            <consortium name="RefSeq"/>
        </authorList>
    </citation>
    <scope>IDENTIFICATION</scope>
    <source>
        <tissue evidence="9">Testes</tissue>
    </source>
</reference>